<name>A0A9Q3DAI7_9BASI</name>
<feature type="region of interest" description="Disordered" evidence="1">
    <location>
        <begin position="46"/>
        <end position="73"/>
    </location>
</feature>
<proteinExistence type="predicted"/>
<reference evidence="2" key="1">
    <citation type="submission" date="2021-03" db="EMBL/GenBank/DDBJ databases">
        <title>Draft genome sequence of rust myrtle Austropuccinia psidii MF-1, a brazilian biotype.</title>
        <authorList>
            <person name="Quecine M.C."/>
            <person name="Pachon D.M.R."/>
            <person name="Bonatelli M.L."/>
            <person name="Correr F.H."/>
            <person name="Franceschini L.M."/>
            <person name="Leite T.F."/>
            <person name="Margarido G.R.A."/>
            <person name="Almeida C.A."/>
            <person name="Ferrarezi J.A."/>
            <person name="Labate C.A."/>
        </authorList>
    </citation>
    <scope>NUCLEOTIDE SEQUENCE</scope>
    <source>
        <strain evidence="2">MF-1</strain>
    </source>
</reference>
<evidence type="ECO:0000313" key="3">
    <source>
        <dbReference type="Proteomes" id="UP000765509"/>
    </source>
</evidence>
<evidence type="ECO:0000313" key="2">
    <source>
        <dbReference type="EMBL" id="MBW0500236.1"/>
    </source>
</evidence>
<evidence type="ECO:0000256" key="1">
    <source>
        <dbReference type="SAM" id="MobiDB-lite"/>
    </source>
</evidence>
<gene>
    <name evidence="2" type="ORF">O181_039951</name>
</gene>
<protein>
    <submittedName>
        <fullName evidence="2">Uncharacterized protein</fullName>
    </submittedName>
</protein>
<comment type="caution">
    <text evidence="2">The sequence shown here is derived from an EMBL/GenBank/DDBJ whole genome shotgun (WGS) entry which is preliminary data.</text>
</comment>
<dbReference type="EMBL" id="AVOT02015714">
    <property type="protein sequence ID" value="MBW0500236.1"/>
    <property type="molecule type" value="Genomic_DNA"/>
</dbReference>
<dbReference type="Proteomes" id="UP000765509">
    <property type="component" value="Unassembled WGS sequence"/>
</dbReference>
<keyword evidence="3" id="KW-1185">Reference proteome</keyword>
<feature type="compositionally biased region" description="Polar residues" evidence="1">
    <location>
        <begin position="55"/>
        <end position="66"/>
    </location>
</feature>
<sequence>MKRRKKPHQCRWPMDNVKSNPDYDPKIAAKSPIHFMEIARGKNITFSEGELGGSTPVSGDTGSEGTESPMLGTGSSELHNEFCNAVMKTYVKHKQWAYCFNFFNKNMGSQNWNPS</sequence>
<dbReference type="AlphaFoldDB" id="A0A9Q3DAI7"/>
<accession>A0A9Q3DAI7</accession>
<organism evidence="2 3">
    <name type="scientific">Austropuccinia psidii MF-1</name>
    <dbReference type="NCBI Taxonomy" id="1389203"/>
    <lineage>
        <taxon>Eukaryota</taxon>
        <taxon>Fungi</taxon>
        <taxon>Dikarya</taxon>
        <taxon>Basidiomycota</taxon>
        <taxon>Pucciniomycotina</taxon>
        <taxon>Pucciniomycetes</taxon>
        <taxon>Pucciniales</taxon>
        <taxon>Sphaerophragmiaceae</taxon>
        <taxon>Austropuccinia</taxon>
    </lineage>
</organism>
<feature type="region of interest" description="Disordered" evidence="1">
    <location>
        <begin position="1"/>
        <end position="24"/>
    </location>
</feature>